<dbReference type="GO" id="GO:0016301">
    <property type="term" value="F:kinase activity"/>
    <property type="evidence" value="ECO:0007669"/>
    <property type="project" value="UniProtKB-KW"/>
</dbReference>
<gene>
    <name evidence="1" type="ORF">Tci_884881</name>
</gene>
<accession>A0A699TQ89</accession>
<evidence type="ECO:0000313" key="1">
    <source>
        <dbReference type="EMBL" id="GFD12912.1"/>
    </source>
</evidence>
<dbReference type="Pfam" id="PF14223">
    <property type="entry name" value="Retrotran_gag_2"/>
    <property type="match status" value="1"/>
</dbReference>
<reference evidence="1" key="1">
    <citation type="journal article" date="2019" name="Sci. Rep.">
        <title>Draft genome of Tanacetum cinerariifolium, the natural source of mosquito coil.</title>
        <authorList>
            <person name="Yamashiro T."/>
            <person name="Shiraishi A."/>
            <person name="Satake H."/>
            <person name="Nakayama K."/>
        </authorList>
    </citation>
    <scope>NUCLEOTIDE SEQUENCE</scope>
</reference>
<organism evidence="1">
    <name type="scientific">Tanacetum cinerariifolium</name>
    <name type="common">Dalmatian daisy</name>
    <name type="synonym">Chrysanthemum cinerariifolium</name>
    <dbReference type="NCBI Taxonomy" id="118510"/>
    <lineage>
        <taxon>Eukaryota</taxon>
        <taxon>Viridiplantae</taxon>
        <taxon>Streptophyta</taxon>
        <taxon>Embryophyta</taxon>
        <taxon>Tracheophyta</taxon>
        <taxon>Spermatophyta</taxon>
        <taxon>Magnoliopsida</taxon>
        <taxon>eudicotyledons</taxon>
        <taxon>Gunneridae</taxon>
        <taxon>Pentapetalae</taxon>
        <taxon>asterids</taxon>
        <taxon>campanulids</taxon>
        <taxon>Asterales</taxon>
        <taxon>Asteraceae</taxon>
        <taxon>Asteroideae</taxon>
        <taxon>Anthemideae</taxon>
        <taxon>Anthemidinae</taxon>
        <taxon>Tanacetum</taxon>
    </lineage>
</organism>
<comment type="caution">
    <text evidence="1">The sequence shown here is derived from an EMBL/GenBank/DDBJ whole genome shotgun (WGS) entry which is preliminary data.</text>
</comment>
<sequence length="120" mass="13703">MNIDHNLWKIIQNGNSEKSLGKDSKGGIIILPLVSFEEHVAVQTEKKARTLLLQSLPEESKKMRKTMLKQAFSEFSVSEEEGLHKGYDRFQKILSQLNQMHAKPDNDDVNIKFLRALPPS</sequence>
<protein>
    <submittedName>
        <fullName evidence="1">Xylulose kinase-1</fullName>
    </submittedName>
</protein>
<keyword evidence="1" id="KW-0808">Transferase</keyword>
<proteinExistence type="predicted"/>
<dbReference type="EMBL" id="BKCJ011268936">
    <property type="protein sequence ID" value="GFD12912.1"/>
    <property type="molecule type" value="Genomic_DNA"/>
</dbReference>
<dbReference type="AlphaFoldDB" id="A0A699TQ89"/>
<keyword evidence="1" id="KW-0418">Kinase</keyword>
<name>A0A699TQ89_TANCI</name>